<reference evidence="1" key="1">
    <citation type="submission" date="2009-06" db="EMBL/GenBank/DDBJ databases">
        <title>Nucleotide sequence of the Serratia entomophila virulence-encoding plasmid pADAP and comparison with the aberrant virulence plasmid from Serratia proteamaculans strain 143.</title>
        <authorList>
            <person name="Hurst M."/>
            <person name="O'Callaghan M."/>
        </authorList>
    </citation>
    <scope>NUCLEOTIDE SEQUENCE</scope>
    <source>
        <strain evidence="1">143</strain>
        <plasmid evidence="1">pU143</plasmid>
    </source>
</reference>
<keyword evidence="1" id="KW-0614">Plasmid</keyword>
<name>D8V099_SERPR</name>
<accession>D8V099</accession>
<evidence type="ECO:0000313" key="1">
    <source>
        <dbReference type="EMBL" id="ADG57710.1"/>
    </source>
</evidence>
<gene>
    <name evidence="1" type="primary">spa2</name>
</gene>
<sequence>MSKQALSKATAVDWQPEDFVLRTFALEDDTRSTCRAVIDSGNNFLPQYLSLLSRCRSRRRSLRQHF</sequence>
<protein>
    <submittedName>
        <fullName evidence="1">Spa2</fullName>
    </submittedName>
</protein>
<dbReference type="EMBL" id="GQ294531">
    <property type="protein sequence ID" value="ADG57710.1"/>
    <property type="molecule type" value="Genomic_DNA"/>
</dbReference>
<geneLocation type="plasmid" evidence="1">
    <name>pU143</name>
</geneLocation>
<organism evidence="1">
    <name type="scientific">Serratia proteamaculans</name>
    <dbReference type="NCBI Taxonomy" id="28151"/>
    <lineage>
        <taxon>Bacteria</taxon>
        <taxon>Pseudomonadati</taxon>
        <taxon>Pseudomonadota</taxon>
        <taxon>Gammaproteobacteria</taxon>
        <taxon>Enterobacterales</taxon>
        <taxon>Yersiniaceae</taxon>
        <taxon>Serratia</taxon>
    </lineage>
</organism>
<proteinExistence type="predicted"/>
<dbReference type="AlphaFoldDB" id="D8V099"/>